<dbReference type="Proteomes" id="UP000504634">
    <property type="component" value="Unplaced"/>
</dbReference>
<accession>A0A6J2TE43</accession>
<keyword evidence="1" id="KW-1185">Reference proteome</keyword>
<name>A0A6J2TE43_DROLE</name>
<dbReference type="OrthoDB" id="7851158at2759"/>
<protein>
    <submittedName>
        <fullName evidence="2">Male-specific sperm protein Mst84Db-like</fullName>
    </submittedName>
</protein>
<organism evidence="1 2">
    <name type="scientific">Drosophila lebanonensis</name>
    <name type="common">Fruit fly</name>
    <name type="synonym">Scaptodrosophila lebanonensis</name>
    <dbReference type="NCBI Taxonomy" id="7225"/>
    <lineage>
        <taxon>Eukaryota</taxon>
        <taxon>Metazoa</taxon>
        <taxon>Ecdysozoa</taxon>
        <taxon>Arthropoda</taxon>
        <taxon>Hexapoda</taxon>
        <taxon>Insecta</taxon>
        <taxon>Pterygota</taxon>
        <taxon>Neoptera</taxon>
        <taxon>Endopterygota</taxon>
        <taxon>Diptera</taxon>
        <taxon>Brachycera</taxon>
        <taxon>Muscomorpha</taxon>
        <taxon>Ephydroidea</taxon>
        <taxon>Drosophilidae</taxon>
        <taxon>Scaptodrosophila</taxon>
    </lineage>
</organism>
<sequence>MTCPCGVISYRLTYGPVGPALPAMSYCGSCPCAPCGPWTCPPNNCKCCCESGCFGPYY</sequence>
<proteinExistence type="predicted"/>
<dbReference type="GeneID" id="115624483"/>
<reference evidence="2" key="1">
    <citation type="submission" date="2025-08" db="UniProtKB">
        <authorList>
            <consortium name="RefSeq"/>
        </authorList>
    </citation>
    <scope>IDENTIFICATION</scope>
    <source>
        <strain evidence="2">11010-0011.00</strain>
        <tissue evidence="2">Whole body</tissue>
    </source>
</reference>
<dbReference type="AlphaFoldDB" id="A0A6J2TE43"/>
<evidence type="ECO:0000313" key="1">
    <source>
        <dbReference type="Proteomes" id="UP000504634"/>
    </source>
</evidence>
<dbReference type="RefSeq" id="XP_030375046.1">
    <property type="nucleotide sequence ID" value="XM_030519186.1"/>
</dbReference>
<gene>
    <name evidence="2" type="primary">LOC115624483</name>
</gene>
<evidence type="ECO:0000313" key="2">
    <source>
        <dbReference type="RefSeq" id="XP_030375046.1"/>
    </source>
</evidence>